<dbReference type="EMBL" id="PHWZ01000340">
    <property type="protein sequence ID" value="TEY44906.1"/>
    <property type="molecule type" value="Genomic_DNA"/>
</dbReference>
<comment type="caution">
    <text evidence="1">The sequence shown here is derived from an EMBL/GenBank/DDBJ whole genome shotgun (WGS) entry which is preliminary data.</text>
</comment>
<accession>A0A4Y8CVG2</accession>
<protein>
    <submittedName>
        <fullName evidence="1">Uncharacterized protein</fullName>
    </submittedName>
</protein>
<proteinExistence type="predicted"/>
<reference evidence="1 2" key="1">
    <citation type="submission" date="2017-11" db="EMBL/GenBank/DDBJ databases">
        <title>Comparative genomics of Botrytis spp.</title>
        <authorList>
            <person name="Valero-Jimenez C.A."/>
            <person name="Tapia P."/>
            <person name="Veloso J."/>
            <person name="Silva-Moreno E."/>
            <person name="Staats M."/>
            <person name="Valdes J.H."/>
            <person name="Van Kan J.A.L."/>
        </authorList>
    </citation>
    <scope>NUCLEOTIDE SEQUENCE [LARGE SCALE GENOMIC DNA]</scope>
    <source>
        <strain evidence="1 2">MUCL2830</strain>
    </source>
</reference>
<keyword evidence="2" id="KW-1185">Reference proteome</keyword>
<evidence type="ECO:0000313" key="2">
    <source>
        <dbReference type="Proteomes" id="UP000297299"/>
    </source>
</evidence>
<name>A0A4Y8CVG2_9HELO</name>
<sequence length="65" mass="7619">MKYYEDKTFDVKIKDPSNLDTSEISLCDERTGETNLVTQYMPLQLTVRELVKYTMCQPSKNVHKT</sequence>
<evidence type="ECO:0000313" key="1">
    <source>
        <dbReference type="EMBL" id="TEY44906.1"/>
    </source>
</evidence>
<organism evidence="1 2">
    <name type="scientific">Botryotinia calthae</name>
    <dbReference type="NCBI Taxonomy" id="38488"/>
    <lineage>
        <taxon>Eukaryota</taxon>
        <taxon>Fungi</taxon>
        <taxon>Dikarya</taxon>
        <taxon>Ascomycota</taxon>
        <taxon>Pezizomycotina</taxon>
        <taxon>Leotiomycetes</taxon>
        <taxon>Helotiales</taxon>
        <taxon>Sclerotiniaceae</taxon>
        <taxon>Botryotinia</taxon>
    </lineage>
</organism>
<dbReference type="AlphaFoldDB" id="A0A4Y8CVG2"/>
<gene>
    <name evidence="1" type="ORF">BOTCAL_0341g00020</name>
</gene>
<dbReference type="Proteomes" id="UP000297299">
    <property type="component" value="Unassembled WGS sequence"/>
</dbReference>